<comment type="caution">
    <text evidence="14">The sequence shown here is derived from an EMBL/GenBank/DDBJ whole genome shotgun (WGS) entry which is preliminary data.</text>
</comment>
<evidence type="ECO:0000256" key="5">
    <source>
        <dbReference type="ARBA" id="ARBA00013229"/>
    </source>
</evidence>
<dbReference type="InterPro" id="IPR011050">
    <property type="entry name" value="Pectin_lyase_fold/virulence"/>
</dbReference>
<organism evidence="14 15">
    <name type="scientific">Stephania cephalantha</name>
    <dbReference type="NCBI Taxonomy" id="152367"/>
    <lineage>
        <taxon>Eukaryota</taxon>
        <taxon>Viridiplantae</taxon>
        <taxon>Streptophyta</taxon>
        <taxon>Embryophyta</taxon>
        <taxon>Tracheophyta</taxon>
        <taxon>Spermatophyta</taxon>
        <taxon>Magnoliopsida</taxon>
        <taxon>Ranunculales</taxon>
        <taxon>Menispermaceae</taxon>
        <taxon>Menispermoideae</taxon>
        <taxon>Cissampelideae</taxon>
        <taxon>Stephania</taxon>
    </lineage>
</organism>
<evidence type="ECO:0000256" key="3">
    <source>
        <dbReference type="ARBA" id="ARBA00006027"/>
    </source>
</evidence>
<evidence type="ECO:0000256" key="8">
    <source>
        <dbReference type="ARBA" id="ARBA00023085"/>
    </source>
</evidence>
<feature type="active site" evidence="11">
    <location>
        <position position="379"/>
    </location>
</feature>
<evidence type="ECO:0000256" key="10">
    <source>
        <dbReference type="ARBA" id="ARBA00023180"/>
    </source>
</evidence>
<dbReference type="EC" id="3.1.1.11" evidence="5 12"/>
<dbReference type="Pfam" id="PF01095">
    <property type="entry name" value="Pectinesterase"/>
    <property type="match status" value="1"/>
</dbReference>
<dbReference type="InterPro" id="IPR035513">
    <property type="entry name" value="Invertase/methylesterase_inhib"/>
</dbReference>
<dbReference type="SUPFAM" id="SSF51126">
    <property type="entry name" value="Pectin lyase-like"/>
    <property type="match status" value="1"/>
</dbReference>
<evidence type="ECO:0000256" key="4">
    <source>
        <dbReference type="ARBA" id="ARBA00007786"/>
    </source>
</evidence>
<dbReference type="FunFam" id="1.20.140.40:FF:000010">
    <property type="entry name" value="Pectinesterase"/>
    <property type="match status" value="1"/>
</dbReference>
<dbReference type="AlphaFoldDB" id="A0AAP0L8J4"/>
<dbReference type="InterPro" id="IPR006501">
    <property type="entry name" value="Pectinesterase_inhib_dom"/>
</dbReference>
<protein>
    <recommendedName>
        <fullName evidence="5 12">Pectinesterase</fullName>
        <ecNumber evidence="5 12">3.1.1.11</ecNumber>
    </recommendedName>
</protein>
<keyword evidence="6" id="KW-0134">Cell wall</keyword>
<dbReference type="CDD" id="cd15798">
    <property type="entry name" value="PMEI-like_3"/>
    <property type="match status" value="1"/>
</dbReference>
<dbReference type="Pfam" id="PF04043">
    <property type="entry name" value="PMEI"/>
    <property type="match status" value="1"/>
</dbReference>
<comment type="catalytic activity">
    <reaction evidence="12">
        <text>[(1-&gt;4)-alpha-D-galacturonosyl methyl ester](n) + n H2O = [(1-&gt;4)-alpha-D-galacturonosyl](n) + n methanol + n H(+)</text>
        <dbReference type="Rhea" id="RHEA:22380"/>
        <dbReference type="Rhea" id="RHEA-COMP:14570"/>
        <dbReference type="Rhea" id="RHEA-COMP:14573"/>
        <dbReference type="ChEBI" id="CHEBI:15377"/>
        <dbReference type="ChEBI" id="CHEBI:15378"/>
        <dbReference type="ChEBI" id="CHEBI:17790"/>
        <dbReference type="ChEBI" id="CHEBI:140522"/>
        <dbReference type="ChEBI" id="CHEBI:140523"/>
        <dbReference type="EC" id="3.1.1.11"/>
    </reaction>
</comment>
<evidence type="ECO:0000259" key="13">
    <source>
        <dbReference type="SMART" id="SM00856"/>
    </source>
</evidence>
<dbReference type="InterPro" id="IPR000070">
    <property type="entry name" value="Pectinesterase_cat"/>
</dbReference>
<sequence>MIALSTIAFIGIVGAIIGTVIHKSNNKNGANTNTNNGGGNSSPNSIIEPLCGETIYSDACFSSLASFKTSNHNKSTLVDPGAAAIDYNMFDPEDIFKLSLEVALNELSTISTLPDKLMADHINDTPVITALKDCRTLFGDAMEEVYDSIQASRNHDSKSTNWIDDVRTWLSAVLTDLETCMDGLVEMSQNNTSLLRGMETWLRNSRMYTSNSLAIVTNIVGLVEKFSIPMHHRKLLSDGGDNDGYPDWMDGRDYRRLLGQNVSEINVDLTVAKGRTGTHTSIRDAVNLCYDEKAHAYGDICKSGVVLGERGVVEGKGFVARDIGFKNTAGPEKHQAVALRSSADLSVFYRCAFDAYQDTLYAHKKRQFYRDCFITGTIDFIFGNAAVIFQKCDIQPRQPLPNQYNTVTAQGRTKDNNDTTGISIDRCTIAPNGHVTAKTYLGRPWKECSTTVIMDSYIDGIVDPVGWIEWSPGTEPPSTIYYAEHNNSGPGAALENRVKWAGYRPVISDEEAHKFTVEPFIHGSRWLPHYIVPFNTD</sequence>
<evidence type="ECO:0000256" key="9">
    <source>
        <dbReference type="ARBA" id="ARBA00023157"/>
    </source>
</evidence>
<dbReference type="EMBL" id="JBBNAG010000001">
    <property type="protein sequence ID" value="KAK9165090.1"/>
    <property type="molecule type" value="Genomic_DNA"/>
</dbReference>
<comment type="pathway">
    <text evidence="2 12">Glycan metabolism; pectin degradation; 2-dehydro-3-deoxy-D-gluconate from pectin: step 1/5.</text>
</comment>
<dbReference type="GO" id="GO:0045490">
    <property type="term" value="P:pectin catabolic process"/>
    <property type="evidence" value="ECO:0007669"/>
    <property type="project" value="UniProtKB-UniRule"/>
</dbReference>
<gene>
    <name evidence="14" type="ORF">Scep_000281</name>
</gene>
<reference evidence="14 15" key="1">
    <citation type="submission" date="2024-01" db="EMBL/GenBank/DDBJ databases">
        <title>Genome assemblies of Stephania.</title>
        <authorList>
            <person name="Yang L."/>
        </authorList>
    </citation>
    <scope>NUCLEOTIDE SEQUENCE [LARGE SCALE GENOMIC DNA]</scope>
    <source>
        <strain evidence="14">JXDWG</strain>
        <tissue evidence="14">Leaf</tissue>
    </source>
</reference>
<dbReference type="InterPro" id="IPR012334">
    <property type="entry name" value="Pectin_lyas_fold"/>
</dbReference>
<dbReference type="PROSITE" id="PS00503">
    <property type="entry name" value="PECTINESTERASE_2"/>
    <property type="match status" value="1"/>
</dbReference>
<proteinExistence type="inferred from homology"/>
<keyword evidence="6" id="KW-0964">Secreted</keyword>
<dbReference type="FunFam" id="2.160.20.10:FF:000029">
    <property type="entry name" value="Pectinesterase 4"/>
    <property type="match status" value="1"/>
</dbReference>
<dbReference type="Proteomes" id="UP001419268">
    <property type="component" value="Unassembled WGS sequence"/>
</dbReference>
<feature type="domain" description="Pectinesterase inhibitor" evidence="13">
    <location>
        <begin position="42"/>
        <end position="215"/>
    </location>
</feature>
<evidence type="ECO:0000256" key="7">
    <source>
        <dbReference type="ARBA" id="ARBA00022801"/>
    </source>
</evidence>
<dbReference type="InterPro" id="IPR033131">
    <property type="entry name" value="Pectinesterase_Asp_AS"/>
</dbReference>
<evidence type="ECO:0000256" key="2">
    <source>
        <dbReference type="ARBA" id="ARBA00005184"/>
    </source>
</evidence>
<comment type="similarity">
    <text evidence="3">In the N-terminal section; belongs to the PMEI family.</text>
</comment>
<dbReference type="SMART" id="SM00856">
    <property type="entry name" value="PMEI"/>
    <property type="match status" value="1"/>
</dbReference>
<evidence type="ECO:0000313" key="14">
    <source>
        <dbReference type="EMBL" id="KAK9165090.1"/>
    </source>
</evidence>
<keyword evidence="8 12" id="KW-0063">Aspartyl esterase</keyword>
<keyword evidence="10" id="KW-0325">Glycoprotein</keyword>
<evidence type="ECO:0000256" key="6">
    <source>
        <dbReference type="ARBA" id="ARBA00022512"/>
    </source>
</evidence>
<dbReference type="Gene3D" id="2.160.20.10">
    <property type="entry name" value="Single-stranded right-handed beta-helix, Pectin lyase-like"/>
    <property type="match status" value="1"/>
</dbReference>
<evidence type="ECO:0000313" key="15">
    <source>
        <dbReference type="Proteomes" id="UP001419268"/>
    </source>
</evidence>
<evidence type="ECO:0000256" key="11">
    <source>
        <dbReference type="PROSITE-ProRule" id="PRU10040"/>
    </source>
</evidence>
<dbReference type="GO" id="GO:0030599">
    <property type="term" value="F:pectinesterase activity"/>
    <property type="evidence" value="ECO:0007669"/>
    <property type="project" value="UniProtKB-UniRule"/>
</dbReference>
<dbReference type="Gene3D" id="1.20.140.40">
    <property type="entry name" value="Invertase/pectin methylesterase inhibitor family protein"/>
    <property type="match status" value="1"/>
</dbReference>
<dbReference type="SUPFAM" id="SSF101148">
    <property type="entry name" value="Plant invertase/pectin methylesterase inhibitor"/>
    <property type="match status" value="1"/>
</dbReference>
<evidence type="ECO:0000256" key="1">
    <source>
        <dbReference type="ARBA" id="ARBA00004191"/>
    </source>
</evidence>
<dbReference type="GO" id="GO:0004857">
    <property type="term" value="F:enzyme inhibitor activity"/>
    <property type="evidence" value="ECO:0007669"/>
    <property type="project" value="InterPro"/>
</dbReference>
<comment type="similarity">
    <text evidence="4">In the C-terminal section; belongs to the pectinesterase family.</text>
</comment>
<dbReference type="PANTHER" id="PTHR31707">
    <property type="entry name" value="PECTINESTERASE"/>
    <property type="match status" value="1"/>
</dbReference>
<evidence type="ECO:0000256" key="12">
    <source>
        <dbReference type="RuleBase" id="RU000589"/>
    </source>
</evidence>
<dbReference type="GO" id="GO:0042545">
    <property type="term" value="P:cell wall modification"/>
    <property type="evidence" value="ECO:0007669"/>
    <property type="project" value="UniProtKB-UniRule"/>
</dbReference>
<dbReference type="NCBIfam" id="TIGR01614">
    <property type="entry name" value="PME_inhib"/>
    <property type="match status" value="1"/>
</dbReference>
<keyword evidence="7 12" id="KW-0378">Hydrolase</keyword>
<comment type="subcellular location">
    <subcellularLocation>
        <location evidence="1">Secreted</location>
        <location evidence="1">Cell wall</location>
    </subcellularLocation>
</comment>
<name>A0AAP0L8J4_9MAGN</name>
<keyword evidence="15" id="KW-1185">Reference proteome</keyword>
<keyword evidence="9" id="KW-1015">Disulfide bond</keyword>
<accession>A0AAP0L8J4</accession>